<dbReference type="RefSeq" id="WP_006439139.1">
    <property type="nucleotide sequence ID" value="NZ_DS995355.1"/>
</dbReference>
<proteinExistence type="predicted"/>
<evidence type="ECO:0000313" key="7">
    <source>
        <dbReference type="EMBL" id="EEA86078.1"/>
    </source>
</evidence>
<dbReference type="EMBL" id="ABWP01000010">
    <property type="protein sequence ID" value="EEA86078.1"/>
    <property type="molecule type" value="Genomic_DNA"/>
</dbReference>
<keyword evidence="4 6" id="KW-1133">Transmembrane helix</keyword>
<evidence type="ECO:0000256" key="4">
    <source>
        <dbReference type="ARBA" id="ARBA00022989"/>
    </source>
</evidence>
<organism evidence="7 8">
    <name type="scientific">Peptacetobacter hiranonis (strain DSM 13275 / JCM 10541 / KCTC 15199 / TO-931)</name>
    <name type="common">Clostridium hiranonis</name>
    <dbReference type="NCBI Taxonomy" id="500633"/>
    <lineage>
        <taxon>Bacteria</taxon>
        <taxon>Bacillati</taxon>
        <taxon>Bacillota</taxon>
        <taxon>Clostridia</taxon>
        <taxon>Peptostreptococcales</taxon>
        <taxon>Peptostreptococcaceae</taxon>
        <taxon>Peptacetobacter</taxon>
    </lineage>
</organism>
<reference evidence="7 8" key="1">
    <citation type="submission" date="2008-09" db="EMBL/GenBank/DDBJ databases">
        <authorList>
            <person name="Fulton L."/>
            <person name="Clifton S."/>
            <person name="Fulton B."/>
            <person name="Xu J."/>
            <person name="Minx P."/>
            <person name="Pepin K.H."/>
            <person name="Johnson M."/>
            <person name="Thiruvilangam P."/>
            <person name="Bhonagiri V."/>
            <person name="Nash W.E."/>
            <person name="Mardis E.R."/>
            <person name="Wilson R.K."/>
        </authorList>
    </citation>
    <scope>NUCLEOTIDE SEQUENCE [LARGE SCALE GENOMIC DNA]</scope>
    <source>
        <strain evidence="7 8">DSM 13275</strain>
    </source>
</reference>
<evidence type="ECO:0000256" key="6">
    <source>
        <dbReference type="SAM" id="Phobius"/>
    </source>
</evidence>
<dbReference type="PANTHER" id="PTHR33931:SF2">
    <property type="entry name" value="HOLIN-LIKE PROTEIN CIDA"/>
    <property type="match status" value="1"/>
</dbReference>
<accession>B6FWH1</accession>
<keyword evidence="2" id="KW-1003">Cell membrane</keyword>
<dbReference type="InterPro" id="IPR005538">
    <property type="entry name" value="LrgA/CidA"/>
</dbReference>
<dbReference type="GO" id="GO:0005886">
    <property type="term" value="C:plasma membrane"/>
    <property type="evidence" value="ECO:0007669"/>
    <property type="project" value="UniProtKB-SubCell"/>
</dbReference>
<evidence type="ECO:0000313" key="8">
    <source>
        <dbReference type="Proteomes" id="UP000003178"/>
    </source>
</evidence>
<dbReference type="AlphaFoldDB" id="B6FWH1"/>
<keyword evidence="3 6" id="KW-0812">Transmembrane</keyword>
<dbReference type="PANTHER" id="PTHR33931">
    <property type="entry name" value="HOLIN-LIKE PROTEIN CIDA-RELATED"/>
    <property type="match status" value="1"/>
</dbReference>
<gene>
    <name evidence="7" type="ORF">CLOHIR_00220</name>
</gene>
<dbReference type="Pfam" id="PF03788">
    <property type="entry name" value="LrgA"/>
    <property type="match status" value="1"/>
</dbReference>
<dbReference type="Proteomes" id="UP000003178">
    <property type="component" value="Unassembled WGS sequence"/>
</dbReference>
<evidence type="ECO:0000256" key="3">
    <source>
        <dbReference type="ARBA" id="ARBA00022692"/>
    </source>
</evidence>
<reference evidence="7 8" key="2">
    <citation type="submission" date="2008-10" db="EMBL/GenBank/DDBJ databases">
        <title>Draft genome sequence of Clostridium hiranonis (DSM 13275).</title>
        <authorList>
            <person name="Sudarsanam P."/>
            <person name="Ley R."/>
            <person name="Guruge J."/>
            <person name="Turnbaugh P.J."/>
            <person name="Mahowald M."/>
            <person name="Liep D."/>
            <person name="Gordon J."/>
        </authorList>
    </citation>
    <scope>NUCLEOTIDE SEQUENCE [LARGE SCALE GENOMIC DNA]</scope>
    <source>
        <strain evidence="7 8">DSM 13275</strain>
    </source>
</reference>
<comment type="subcellular location">
    <subcellularLocation>
        <location evidence="1">Cell membrane</location>
        <topology evidence="1">Multi-pass membrane protein</topology>
    </subcellularLocation>
</comment>
<feature type="transmembrane region" description="Helical" evidence="6">
    <location>
        <begin position="87"/>
        <end position="109"/>
    </location>
</feature>
<sequence>MKVFNQLAIILGIWAVGEYISSMISGFVLIPGSIVGMILLFLMLQFKIISIESIDSISGFFLDNMALFFVPAGVSLIKSMDLIKQNIILLVLAIFVTTVIVMWCTGIVVEIMMKRKEKKSNV</sequence>
<evidence type="ECO:0000256" key="5">
    <source>
        <dbReference type="ARBA" id="ARBA00023136"/>
    </source>
</evidence>
<dbReference type="eggNOG" id="COG1380">
    <property type="taxonomic scope" value="Bacteria"/>
</dbReference>
<protein>
    <submittedName>
        <fullName evidence="7">LrgA family protein</fullName>
    </submittedName>
</protein>
<dbReference type="OrthoDB" id="3176438at2"/>
<feature type="transmembrane region" description="Helical" evidence="6">
    <location>
        <begin position="56"/>
        <end position="75"/>
    </location>
</feature>
<evidence type="ECO:0000256" key="1">
    <source>
        <dbReference type="ARBA" id="ARBA00004651"/>
    </source>
</evidence>
<name>B6FWH1_PEPHT</name>
<comment type="caution">
    <text evidence="7">The sequence shown here is derived from an EMBL/GenBank/DDBJ whole genome shotgun (WGS) entry which is preliminary data.</text>
</comment>
<dbReference type="STRING" id="500633.CLOHIR_00220"/>
<keyword evidence="5 6" id="KW-0472">Membrane</keyword>
<evidence type="ECO:0000256" key="2">
    <source>
        <dbReference type="ARBA" id="ARBA00022475"/>
    </source>
</evidence>
<keyword evidence="8" id="KW-1185">Reference proteome</keyword>
<dbReference type="HOGENOM" id="CLU_113736_2_2_9"/>